<reference evidence="3 4" key="1">
    <citation type="submission" date="2024-10" db="EMBL/GenBank/DDBJ databases">
        <title>The Natural Products Discovery Center: Release of the First 8490 Sequenced Strains for Exploring Actinobacteria Biosynthetic Diversity.</title>
        <authorList>
            <person name="Kalkreuter E."/>
            <person name="Kautsar S.A."/>
            <person name="Yang D."/>
            <person name="Bader C.D."/>
            <person name="Teijaro C.N."/>
            <person name="Fluegel L."/>
            <person name="Davis C.M."/>
            <person name="Simpson J.R."/>
            <person name="Lauterbach L."/>
            <person name="Steele A.D."/>
            <person name="Gui C."/>
            <person name="Meng S."/>
            <person name="Li G."/>
            <person name="Viehrig K."/>
            <person name="Ye F."/>
            <person name="Su P."/>
            <person name="Kiefer A.F."/>
            <person name="Nichols A."/>
            <person name="Cepeda A.J."/>
            <person name="Yan W."/>
            <person name="Fan B."/>
            <person name="Jiang Y."/>
            <person name="Adhikari A."/>
            <person name="Zheng C.-J."/>
            <person name="Schuster L."/>
            <person name="Cowan T.M."/>
            <person name="Smanski M.J."/>
            <person name="Chevrette M.G."/>
            <person name="De Carvalho L.P.S."/>
            <person name="Shen B."/>
        </authorList>
    </citation>
    <scope>NUCLEOTIDE SEQUENCE [LARGE SCALE GENOMIC DNA]</scope>
    <source>
        <strain evidence="3 4">NPDC050545</strain>
    </source>
</reference>
<proteinExistence type="predicted"/>
<evidence type="ECO:0000313" key="3">
    <source>
        <dbReference type="EMBL" id="MFI6498108.1"/>
    </source>
</evidence>
<evidence type="ECO:0000256" key="1">
    <source>
        <dbReference type="SAM" id="Coils"/>
    </source>
</evidence>
<dbReference type="Proteomes" id="UP001612741">
    <property type="component" value="Unassembled WGS sequence"/>
</dbReference>
<dbReference type="PANTHER" id="PTHR22674:SF6">
    <property type="entry name" value="NTPASE KAP FAMILY P-LOOP DOMAIN-CONTAINING PROTEIN 1"/>
    <property type="match status" value="1"/>
</dbReference>
<keyword evidence="1" id="KW-0175">Coiled coil</keyword>
<dbReference type="Pfam" id="PF07693">
    <property type="entry name" value="KAP_NTPase"/>
    <property type="match status" value="1"/>
</dbReference>
<evidence type="ECO:0000313" key="4">
    <source>
        <dbReference type="Proteomes" id="UP001612741"/>
    </source>
</evidence>
<dbReference type="SUPFAM" id="SSF52540">
    <property type="entry name" value="P-loop containing nucleoside triphosphate hydrolases"/>
    <property type="match status" value="1"/>
</dbReference>
<dbReference type="EMBL" id="JBITGY010000003">
    <property type="protein sequence ID" value="MFI6498108.1"/>
    <property type="molecule type" value="Genomic_DNA"/>
</dbReference>
<accession>A0ABW7YS43</accession>
<evidence type="ECO:0000259" key="2">
    <source>
        <dbReference type="Pfam" id="PF07693"/>
    </source>
</evidence>
<dbReference type="InterPro" id="IPR027417">
    <property type="entry name" value="P-loop_NTPase"/>
</dbReference>
<gene>
    <name evidence="3" type="ORF">ACIBG2_12010</name>
</gene>
<dbReference type="PANTHER" id="PTHR22674">
    <property type="entry name" value="NTPASE, KAP FAMILY P-LOOP DOMAIN-CONTAINING 1"/>
    <property type="match status" value="1"/>
</dbReference>
<keyword evidence="4" id="KW-1185">Reference proteome</keyword>
<name>A0ABW7YS43_9ACTN</name>
<sequence>MKSEFLVLSDAPVSLRGDRLDFTRYADALADVITDEATETPFTIGVFGPWGSGKSSMLRMLDQRLAEEHAERVVRVHFNPWVHRREPNMLLPLLHTLHDTLAEDRGDRFRAVVGKLGYVIANLTSDALLKKLSGGAVTMDRIGELAERYAEQRGKVESEMRNLRRTLQEQADDVAAKGSRLLVLVDDLDRCEPHEIIDLLESVKLFLDLRHVLVVIAVAKNVVDRGVAVKYKDFGFGPDKVVEIGDEYLDKMIQLPLYLPPIDAGGYLSGLGLTGELAAHAGLLREIVAPNPRRIKRVLNTCSILRTVTRSDPGLRLDILIRLVVLRVQSPELYAALAARPGLAAALEARYGGRLPIDNPGRLIELYGQAEAEAMKTAVQKFYRSQGYLGAVFSGNVFTEVQDELSRYIMMLGS</sequence>
<comment type="caution">
    <text evidence="3">The sequence shown here is derived from an EMBL/GenBank/DDBJ whole genome shotgun (WGS) entry which is preliminary data.</text>
</comment>
<dbReference type="InterPro" id="IPR011646">
    <property type="entry name" value="KAP_P-loop"/>
</dbReference>
<dbReference type="InterPro" id="IPR052754">
    <property type="entry name" value="NTPase_KAP_P-loop"/>
</dbReference>
<feature type="domain" description="KAP NTPase" evidence="2">
    <location>
        <begin position="23"/>
        <end position="261"/>
    </location>
</feature>
<protein>
    <submittedName>
        <fullName evidence="3">P-loop NTPase fold protein</fullName>
    </submittedName>
</protein>
<organism evidence="3 4">
    <name type="scientific">Nonomuraea typhae</name>
    <dbReference type="NCBI Taxonomy" id="2603600"/>
    <lineage>
        <taxon>Bacteria</taxon>
        <taxon>Bacillati</taxon>
        <taxon>Actinomycetota</taxon>
        <taxon>Actinomycetes</taxon>
        <taxon>Streptosporangiales</taxon>
        <taxon>Streptosporangiaceae</taxon>
        <taxon>Nonomuraea</taxon>
    </lineage>
</organism>
<feature type="coiled-coil region" evidence="1">
    <location>
        <begin position="146"/>
        <end position="173"/>
    </location>
</feature>
<dbReference type="RefSeq" id="WP_397081368.1">
    <property type="nucleotide sequence ID" value="NZ_JBITGY010000003.1"/>
</dbReference>
<dbReference type="Gene3D" id="3.40.50.300">
    <property type="entry name" value="P-loop containing nucleotide triphosphate hydrolases"/>
    <property type="match status" value="1"/>
</dbReference>